<accession>L9KY76</accession>
<dbReference type="AlphaFoldDB" id="L9KY76"/>
<dbReference type="InParanoid" id="L9KY76"/>
<feature type="compositionally biased region" description="Polar residues" evidence="1">
    <location>
        <begin position="1"/>
        <end position="19"/>
    </location>
</feature>
<reference evidence="3" key="1">
    <citation type="submission" date="2012-07" db="EMBL/GenBank/DDBJ databases">
        <title>Genome of the Chinese tree shrew, a rising model animal genetically related to primates.</title>
        <authorList>
            <person name="Zhang G."/>
            <person name="Fan Y."/>
            <person name="Yao Y."/>
            <person name="Huang Z."/>
        </authorList>
    </citation>
    <scope>NUCLEOTIDE SEQUENCE [LARGE SCALE GENOMIC DNA]</scope>
</reference>
<evidence type="ECO:0000313" key="2">
    <source>
        <dbReference type="EMBL" id="ELW67434.1"/>
    </source>
</evidence>
<keyword evidence="3" id="KW-1185">Reference proteome</keyword>
<evidence type="ECO:0000256" key="1">
    <source>
        <dbReference type="SAM" id="MobiDB-lite"/>
    </source>
</evidence>
<proteinExistence type="predicted"/>
<protein>
    <submittedName>
        <fullName evidence="2">Uncharacterized protein</fullName>
    </submittedName>
</protein>
<gene>
    <name evidence="2" type="ORF">TREES_T100018497</name>
</gene>
<sequence length="266" mass="28573">MNDWSPQCSSVNITKGNSDTPPPITQHRNKQRRTPLPFRTEHSDTCPCTFPVTATCSVCPAAEAAALLRHIPAQLRSSCWFPEPQELTPGLIAHAASESDTPNVSALAGRSDSRNKPGDTTINKPHKNECSNIMRDGRKDLASVTIMTEAVTACVPVGSHVAACGFPSCATGGASEGTVWQWPRPLRFPGDLPTHSIVLGTEWAAAHTHGMELMTSVDRAKHSAVAASFYGSSRSIKQVDEKNTNYLLLFVVLGSIRSPEIDAVFG</sequence>
<name>L9KY76_TUPCH</name>
<evidence type="ECO:0000313" key="3">
    <source>
        <dbReference type="Proteomes" id="UP000011518"/>
    </source>
</evidence>
<organism evidence="2 3">
    <name type="scientific">Tupaia chinensis</name>
    <name type="common">Chinese tree shrew</name>
    <name type="synonym">Tupaia belangeri chinensis</name>
    <dbReference type="NCBI Taxonomy" id="246437"/>
    <lineage>
        <taxon>Eukaryota</taxon>
        <taxon>Metazoa</taxon>
        <taxon>Chordata</taxon>
        <taxon>Craniata</taxon>
        <taxon>Vertebrata</taxon>
        <taxon>Euteleostomi</taxon>
        <taxon>Mammalia</taxon>
        <taxon>Eutheria</taxon>
        <taxon>Euarchontoglires</taxon>
        <taxon>Scandentia</taxon>
        <taxon>Tupaiidae</taxon>
        <taxon>Tupaia</taxon>
    </lineage>
</organism>
<dbReference type="EMBL" id="KB320613">
    <property type="protein sequence ID" value="ELW67434.1"/>
    <property type="molecule type" value="Genomic_DNA"/>
</dbReference>
<feature type="region of interest" description="Disordered" evidence="1">
    <location>
        <begin position="1"/>
        <end position="42"/>
    </location>
</feature>
<dbReference type="Proteomes" id="UP000011518">
    <property type="component" value="Unassembled WGS sequence"/>
</dbReference>
<feature type="region of interest" description="Disordered" evidence="1">
    <location>
        <begin position="97"/>
        <end position="127"/>
    </location>
</feature>
<reference evidence="3" key="2">
    <citation type="journal article" date="2013" name="Nat. Commun.">
        <title>Genome of the Chinese tree shrew.</title>
        <authorList>
            <person name="Fan Y."/>
            <person name="Huang Z.Y."/>
            <person name="Cao C.C."/>
            <person name="Chen C.S."/>
            <person name="Chen Y.X."/>
            <person name="Fan D.D."/>
            <person name="He J."/>
            <person name="Hou H.L."/>
            <person name="Hu L."/>
            <person name="Hu X.T."/>
            <person name="Jiang X.T."/>
            <person name="Lai R."/>
            <person name="Lang Y.S."/>
            <person name="Liang B."/>
            <person name="Liao S.G."/>
            <person name="Mu D."/>
            <person name="Ma Y.Y."/>
            <person name="Niu Y.Y."/>
            <person name="Sun X.Q."/>
            <person name="Xia J.Q."/>
            <person name="Xiao J."/>
            <person name="Xiong Z.Q."/>
            <person name="Xu L."/>
            <person name="Yang L."/>
            <person name="Zhang Y."/>
            <person name="Zhao W."/>
            <person name="Zhao X.D."/>
            <person name="Zheng Y.T."/>
            <person name="Zhou J.M."/>
            <person name="Zhu Y.B."/>
            <person name="Zhang G.J."/>
            <person name="Wang J."/>
            <person name="Yao Y.G."/>
        </authorList>
    </citation>
    <scope>NUCLEOTIDE SEQUENCE [LARGE SCALE GENOMIC DNA]</scope>
</reference>